<name>A0A9R1X3G7_LACSA</name>
<sequence>MKFLLTLFSCCGIYESRSSSVFKEKNNKSHNVSLVREKKLGGGRGGGNGGGKGGKTVGKNGHWRPSLCTIYEEDVVKTKRIQVYVPSNAPSGYKHEFVLQGSWDMFSPVPTSFLF</sequence>
<gene>
    <name evidence="2" type="ORF">LSAT_V11C700349740</name>
</gene>
<dbReference type="EMBL" id="NBSK02000007">
    <property type="protein sequence ID" value="KAJ0197049.1"/>
    <property type="molecule type" value="Genomic_DNA"/>
</dbReference>
<comment type="caution">
    <text evidence="2">The sequence shown here is derived from an EMBL/GenBank/DDBJ whole genome shotgun (WGS) entry which is preliminary data.</text>
</comment>
<feature type="compositionally biased region" description="Gly residues" evidence="1">
    <location>
        <begin position="42"/>
        <end position="56"/>
    </location>
</feature>
<proteinExistence type="predicted"/>
<evidence type="ECO:0000256" key="1">
    <source>
        <dbReference type="SAM" id="MobiDB-lite"/>
    </source>
</evidence>
<keyword evidence="3" id="KW-1185">Reference proteome</keyword>
<dbReference type="Proteomes" id="UP000235145">
    <property type="component" value="Unassembled WGS sequence"/>
</dbReference>
<accession>A0A9R1X3G7</accession>
<evidence type="ECO:0000313" key="2">
    <source>
        <dbReference type="EMBL" id="KAJ0197049.1"/>
    </source>
</evidence>
<dbReference type="OrthoDB" id="1632923at2759"/>
<feature type="region of interest" description="Disordered" evidence="1">
    <location>
        <begin position="37"/>
        <end position="60"/>
    </location>
</feature>
<reference evidence="2 3" key="1">
    <citation type="journal article" date="2017" name="Nat. Commun.">
        <title>Genome assembly with in vitro proximity ligation data and whole-genome triplication in lettuce.</title>
        <authorList>
            <person name="Reyes-Chin-Wo S."/>
            <person name="Wang Z."/>
            <person name="Yang X."/>
            <person name="Kozik A."/>
            <person name="Arikit S."/>
            <person name="Song C."/>
            <person name="Xia L."/>
            <person name="Froenicke L."/>
            <person name="Lavelle D.O."/>
            <person name="Truco M.J."/>
            <person name="Xia R."/>
            <person name="Zhu S."/>
            <person name="Xu C."/>
            <person name="Xu H."/>
            <person name="Xu X."/>
            <person name="Cox K."/>
            <person name="Korf I."/>
            <person name="Meyers B.C."/>
            <person name="Michelmore R.W."/>
        </authorList>
    </citation>
    <scope>NUCLEOTIDE SEQUENCE [LARGE SCALE GENOMIC DNA]</scope>
    <source>
        <strain evidence="3">cv. Salinas</strain>
        <tissue evidence="2">Seedlings</tissue>
    </source>
</reference>
<protein>
    <submittedName>
        <fullName evidence="2">Uncharacterized protein</fullName>
    </submittedName>
</protein>
<organism evidence="2 3">
    <name type="scientific">Lactuca sativa</name>
    <name type="common">Garden lettuce</name>
    <dbReference type="NCBI Taxonomy" id="4236"/>
    <lineage>
        <taxon>Eukaryota</taxon>
        <taxon>Viridiplantae</taxon>
        <taxon>Streptophyta</taxon>
        <taxon>Embryophyta</taxon>
        <taxon>Tracheophyta</taxon>
        <taxon>Spermatophyta</taxon>
        <taxon>Magnoliopsida</taxon>
        <taxon>eudicotyledons</taxon>
        <taxon>Gunneridae</taxon>
        <taxon>Pentapetalae</taxon>
        <taxon>asterids</taxon>
        <taxon>campanulids</taxon>
        <taxon>Asterales</taxon>
        <taxon>Asteraceae</taxon>
        <taxon>Cichorioideae</taxon>
        <taxon>Cichorieae</taxon>
        <taxon>Lactucinae</taxon>
        <taxon>Lactuca</taxon>
    </lineage>
</organism>
<dbReference type="AlphaFoldDB" id="A0A9R1X3G7"/>
<dbReference type="Gramene" id="rna-gnl|WGS:NBSK|LSAT_7X18401_mrna">
    <property type="protein sequence ID" value="cds-PLY98839.1"/>
    <property type="gene ID" value="gene-LSAT_7X18401"/>
</dbReference>
<evidence type="ECO:0000313" key="3">
    <source>
        <dbReference type="Proteomes" id="UP000235145"/>
    </source>
</evidence>